<dbReference type="InterPro" id="IPR020904">
    <property type="entry name" value="Sc_DH/Rdtase_CS"/>
</dbReference>
<dbReference type="PANTHER" id="PTHR44196:SF1">
    <property type="entry name" value="DEHYDROGENASE_REDUCTASE SDR FAMILY MEMBER 7B"/>
    <property type="match status" value="1"/>
</dbReference>
<dbReference type="GO" id="GO:0016020">
    <property type="term" value="C:membrane"/>
    <property type="evidence" value="ECO:0007669"/>
    <property type="project" value="TreeGrafter"/>
</dbReference>
<keyword evidence="5" id="KW-1185">Reference proteome</keyword>
<keyword evidence="3" id="KW-1133">Transmembrane helix</keyword>
<dbReference type="AlphaFoldDB" id="A0A2T5MHG7"/>
<feature type="transmembrane region" description="Helical" evidence="3">
    <location>
        <begin position="217"/>
        <end position="235"/>
    </location>
</feature>
<comment type="caution">
    <text evidence="4">The sequence shown here is derived from an EMBL/GenBank/DDBJ whole genome shotgun (WGS) entry which is preliminary data.</text>
</comment>
<keyword evidence="3" id="KW-0472">Membrane</keyword>
<evidence type="ECO:0000256" key="2">
    <source>
        <dbReference type="ARBA" id="ARBA00023002"/>
    </source>
</evidence>
<dbReference type="SUPFAM" id="SSF51735">
    <property type="entry name" value="NAD(P)-binding Rossmann-fold domains"/>
    <property type="match status" value="1"/>
</dbReference>
<sequence length="245" mass="26432">MKRILIIGATSAIAEATARVFAARGDALVLAGRDTQQLSRIADDLKIRGAAQANTLELDANDFAKHESAIQQATDHLGGLDIALIAHGTLSNQSDCEKDFSLALKELNSNAISVMSLLTVLANRMQAQKSGQLAVIGSVAGDRGRPSNYVYGTAKAAVATFCEGLRARLYSHNVNVLLIKPGFVDTPMTAAFKKGPLWAKPDLIAKLIVRALDRRAAIIYTPSFWALIMLIIRSIPRPIFVRLKL</sequence>
<evidence type="ECO:0000256" key="1">
    <source>
        <dbReference type="ARBA" id="ARBA00006484"/>
    </source>
</evidence>
<keyword evidence="2" id="KW-0560">Oxidoreductase</keyword>
<dbReference type="Pfam" id="PF00106">
    <property type="entry name" value="adh_short"/>
    <property type="match status" value="1"/>
</dbReference>
<comment type="similarity">
    <text evidence="1">Belongs to the short-chain dehydrogenases/reductases (SDR) family.</text>
</comment>
<dbReference type="PRINTS" id="PR00081">
    <property type="entry name" value="GDHRDH"/>
</dbReference>
<protein>
    <submittedName>
        <fullName evidence="4">Short-chain dehydrogenase</fullName>
    </submittedName>
</protein>
<dbReference type="Proteomes" id="UP000244248">
    <property type="component" value="Unassembled WGS sequence"/>
</dbReference>
<proteinExistence type="inferred from homology"/>
<dbReference type="PANTHER" id="PTHR44196">
    <property type="entry name" value="DEHYDROGENASE/REDUCTASE SDR FAMILY MEMBER 7B"/>
    <property type="match status" value="1"/>
</dbReference>
<organism evidence="4 5">
    <name type="scientific">Stenotrophobium rhamnosiphilum</name>
    <dbReference type="NCBI Taxonomy" id="2029166"/>
    <lineage>
        <taxon>Bacteria</taxon>
        <taxon>Pseudomonadati</taxon>
        <taxon>Pseudomonadota</taxon>
        <taxon>Gammaproteobacteria</taxon>
        <taxon>Nevskiales</taxon>
        <taxon>Nevskiaceae</taxon>
        <taxon>Stenotrophobium</taxon>
    </lineage>
</organism>
<dbReference type="Gene3D" id="3.40.50.720">
    <property type="entry name" value="NAD(P)-binding Rossmann-like Domain"/>
    <property type="match status" value="1"/>
</dbReference>
<dbReference type="InterPro" id="IPR002347">
    <property type="entry name" value="SDR_fam"/>
</dbReference>
<accession>A0A2T5MHG7</accession>
<dbReference type="InterPro" id="IPR036291">
    <property type="entry name" value="NAD(P)-bd_dom_sf"/>
</dbReference>
<gene>
    <name evidence="4" type="ORF">CJD38_04740</name>
</gene>
<dbReference type="OrthoDB" id="335726at2"/>
<dbReference type="PROSITE" id="PS00061">
    <property type="entry name" value="ADH_SHORT"/>
    <property type="match status" value="1"/>
</dbReference>
<dbReference type="GO" id="GO:0016491">
    <property type="term" value="F:oxidoreductase activity"/>
    <property type="evidence" value="ECO:0007669"/>
    <property type="project" value="UniProtKB-KW"/>
</dbReference>
<keyword evidence="3" id="KW-0812">Transmembrane</keyword>
<evidence type="ECO:0000256" key="3">
    <source>
        <dbReference type="SAM" id="Phobius"/>
    </source>
</evidence>
<dbReference type="NCBIfam" id="NF005489">
    <property type="entry name" value="PRK07102.1"/>
    <property type="match status" value="1"/>
</dbReference>
<dbReference type="RefSeq" id="WP_107939180.1">
    <property type="nucleotide sequence ID" value="NZ_QANS01000002.1"/>
</dbReference>
<evidence type="ECO:0000313" key="5">
    <source>
        <dbReference type="Proteomes" id="UP000244248"/>
    </source>
</evidence>
<evidence type="ECO:0000313" key="4">
    <source>
        <dbReference type="EMBL" id="PTU31989.1"/>
    </source>
</evidence>
<dbReference type="EMBL" id="QANS01000002">
    <property type="protein sequence ID" value="PTU31989.1"/>
    <property type="molecule type" value="Genomic_DNA"/>
</dbReference>
<name>A0A2T5MHG7_9GAMM</name>
<reference evidence="4 5" key="1">
    <citation type="submission" date="2018-04" db="EMBL/GenBank/DDBJ databases">
        <title>Novel species isolated from glacier.</title>
        <authorList>
            <person name="Liu Q."/>
            <person name="Xin Y.-H."/>
        </authorList>
    </citation>
    <scope>NUCLEOTIDE SEQUENCE [LARGE SCALE GENOMIC DNA]</scope>
    <source>
        <strain evidence="4 5">GT1R17</strain>
    </source>
</reference>